<evidence type="ECO:0000313" key="2">
    <source>
        <dbReference type="Proteomes" id="UP000008144"/>
    </source>
</evidence>
<dbReference type="Proteomes" id="UP000008144">
    <property type="component" value="Chromosome 5"/>
</dbReference>
<reference evidence="1" key="4">
    <citation type="submission" date="2025-09" db="UniProtKB">
        <authorList>
            <consortium name="Ensembl"/>
        </authorList>
    </citation>
    <scope>IDENTIFICATION</scope>
</reference>
<protein>
    <submittedName>
        <fullName evidence="1">Uncharacterized protein</fullName>
    </submittedName>
</protein>
<dbReference type="Ensembl" id="ENSCINT00000037093.1">
    <property type="protein sequence ID" value="ENSCINP00000036160.1"/>
    <property type="gene ID" value="ENSCING00000024041.1"/>
</dbReference>
<evidence type="ECO:0000313" key="1">
    <source>
        <dbReference type="Ensembl" id="ENSCINP00000036160.1"/>
    </source>
</evidence>
<reference evidence="1" key="2">
    <citation type="journal article" date="2008" name="Genome Biol.">
        <title>Improved genome assembly and evidence-based global gene model set for the chordate Ciona intestinalis: new insight into intron and operon populations.</title>
        <authorList>
            <person name="Satou Y."/>
            <person name="Mineta K."/>
            <person name="Ogasawara M."/>
            <person name="Sasakura Y."/>
            <person name="Shoguchi E."/>
            <person name="Ueno K."/>
            <person name="Yamada L."/>
            <person name="Matsumoto J."/>
            <person name="Wasserscheid J."/>
            <person name="Dewar K."/>
            <person name="Wiley G.B."/>
            <person name="Macmil S.L."/>
            <person name="Roe B.A."/>
            <person name="Zeller R.W."/>
            <person name="Hastings K.E."/>
            <person name="Lemaire P."/>
            <person name="Lindquist E."/>
            <person name="Endo T."/>
            <person name="Hotta K."/>
            <person name="Inaba K."/>
        </authorList>
    </citation>
    <scope>NUCLEOTIDE SEQUENCE [LARGE SCALE GENOMIC DNA]</scope>
    <source>
        <strain evidence="1">wild type</strain>
    </source>
</reference>
<accession>H2Y2M5</accession>
<proteinExistence type="predicted"/>
<reference evidence="2" key="1">
    <citation type="journal article" date="2002" name="Science">
        <title>The draft genome of Ciona intestinalis: insights into chordate and vertebrate origins.</title>
        <authorList>
            <person name="Dehal P."/>
            <person name="Satou Y."/>
            <person name="Campbell R.K."/>
            <person name="Chapman J."/>
            <person name="Degnan B."/>
            <person name="De Tomaso A."/>
            <person name="Davidson B."/>
            <person name="Di Gregorio A."/>
            <person name="Gelpke M."/>
            <person name="Goodstein D.M."/>
            <person name="Harafuji N."/>
            <person name="Hastings K.E."/>
            <person name="Ho I."/>
            <person name="Hotta K."/>
            <person name="Huang W."/>
            <person name="Kawashima T."/>
            <person name="Lemaire P."/>
            <person name="Martinez D."/>
            <person name="Meinertzhagen I.A."/>
            <person name="Necula S."/>
            <person name="Nonaka M."/>
            <person name="Putnam N."/>
            <person name="Rash S."/>
            <person name="Saiga H."/>
            <person name="Satake M."/>
            <person name="Terry A."/>
            <person name="Yamada L."/>
            <person name="Wang H.G."/>
            <person name="Awazu S."/>
            <person name="Azumi K."/>
            <person name="Boore J."/>
            <person name="Branno M."/>
            <person name="Chin-Bow S."/>
            <person name="DeSantis R."/>
            <person name="Doyle S."/>
            <person name="Francino P."/>
            <person name="Keys D.N."/>
            <person name="Haga S."/>
            <person name="Hayashi H."/>
            <person name="Hino K."/>
            <person name="Imai K.S."/>
            <person name="Inaba K."/>
            <person name="Kano S."/>
            <person name="Kobayashi K."/>
            <person name="Kobayashi M."/>
            <person name="Lee B.I."/>
            <person name="Makabe K.W."/>
            <person name="Manohar C."/>
            <person name="Matassi G."/>
            <person name="Medina M."/>
            <person name="Mochizuki Y."/>
            <person name="Mount S."/>
            <person name="Morishita T."/>
            <person name="Miura S."/>
            <person name="Nakayama A."/>
            <person name="Nishizaka S."/>
            <person name="Nomoto H."/>
            <person name="Ohta F."/>
            <person name="Oishi K."/>
            <person name="Rigoutsos I."/>
            <person name="Sano M."/>
            <person name="Sasaki A."/>
            <person name="Sasakura Y."/>
            <person name="Shoguchi E."/>
            <person name="Shin-i T."/>
            <person name="Spagnuolo A."/>
            <person name="Stainier D."/>
            <person name="Suzuki M.M."/>
            <person name="Tassy O."/>
            <person name="Takatori N."/>
            <person name="Tokuoka M."/>
            <person name="Yagi K."/>
            <person name="Yoshizaki F."/>
            <person name="Wada S."/>
            <person name="Zhang C."/>
            <person name="Hyatt P.D."/>
            <person name="Larimer F."/>
            <person name="Detter C."/>
            <person name="Doggett N."/>
            <person name="Glavina T."/>
            <person name="Hawkins T."/>
            <person name="Richardson P."/>
            <person name="Lucas S."/>
            <person name="Kohara Y."/>
            <person name="Levine M."/>
            <person name="Satoh N."/>
            <person name="Rokhsar D.S."/>
        </authorList>
    </citation>
    <scope>NUCLEOTIDE SEQUENCE [LARGE SCALE GENOMIC DNA]</scope>
</reference>
<name>H2Y2M5_CIOIN</name>
<dbReference type="AlphaFoldDB" id="H2Y2M5"/>
<reference evidence="1" key="3">
    <citation type="submission" date="2025-08" db="UniProtKB">
        <authorList>
            <consortium name="Ensembl"/>
        </authorList>
    </citation>
    <scope>IDENTIFICATION</scope>
</reference>
<dbReference type="EMBL" id="EAAA01002083">
    <property type="status" value="NOT_ANNOTATED_CDS"/>
    <property type="molecule type" value="Genomic_DNA"/>
</dbReference>
<dbReference type="HOGENOM" id="CLU_2848994_0_0_1"/>
<sequence length="65" mass="7633">MHQSESKHVASKGNCRFLVFSIKELGKQLPRQERLRKIANQVMWMLFDTLTIKYNASVEKYIGAY</sequence>
<keyword evidence="2" id="KW-1185">Reference proteome</keyword>
<dbReference type="InParanoid" id="H2Y2M5"/>
<organism evidence="1 2">
    <name type="scientific">Ciona intestinalis</name>
    <name type="common">Transparent sea squirt</name>
    <name type="synonym">Ascidia intestinalis</name>
    <dbReference type="NCBI Taxonomy" id="7719"/>
    <lineage>
        <taxon>Eukaryota</taxon>
        <taxon>Metazoa</taxon>
        <taxon>Chordata</taxon>
        <taxon>Tunicata</taxon>
        <taxon>Ascidiacea</taxon>
        <taxon>Phlebobranchia</taxon>
        <taxon>Cionidae</taxon>
        <taxon>Ciona</taxon>
    </lineage>
</organism>